<feature type="signal peptide" evidence="1">
    <location>
        <begin position="1"/>
        <end position="29"/>
    </location>
</feature>
<evidence type="ECO:0008006" key="4">
    <source>
        <dbReference type="Google" id="ProtNLM"/>
    </source>
</evidence>
<name>A0ABP8E4N8_9MICO</name>
<feature type="chain" id="PRO_5047043897" description="Bacterial Ig domain-containing protein" evidence="1">
    <location>
        <begin position="30"/>
        <end position="228"/>
    </location>
</feature>
<dbReference type="Proteomes" id="UP001501594">
    <property type="component" value="Unassembled WGS sequence"/>
</dbReference>
<reference evidence="3" key="1">
    <citation type="journal article" date="2019" name="Int. J. Syst. Evol. Microbiol.">
        <title>The Global Catalogue of Microorganisms (GCM) 10K type strain sequencing project: providing services to taxonomists for standard genome sequencing and annotation.</title>
        <authorList>
            <consortium name="The Broad Institute Genomics Platform"/>
            <consortium name="The Broad Institute Genome Sequencing Center for Infectious Disease"/>
            <person name="Wu L."/>
            <person name="Ma J."/>
        </authorList>
    </citation>
    <scope>NUCLEOTIDE SEQUENCE [LARGE SCALE GENOMIC DNA]</scope>
    <source>
        <strain evidence="3">JCM 17442</strain>
    </source>
</reference>
<dbReference type="InterPro" id="IPR013783">
    <property type="entry name" value="Ig-like_fold"/>
</dbReference>
<dbReference type="Gene3D" id="2.60.40.10">
    <property type="entry name" value="Immunoglobulins"/>
    <property type="match status" value="1"/>
</dbReference>
<gene>
    <name evidence="2" type="ORF">GCM10022256_28130</name>
</gene>
<comment type="caution">
    <text evidence="2">The sequence shown here is derived from an EMBL/GenBank/DDBJ whole genome shotgun (WGS) entry which is preliminary data.</text>
</comment>
<evidence type="ECO:0000313" key="3">
    <source>
        <dbReference type="Proteomes" id="UP001501594"/>
    </source>
</evidence>
<keyword evidence="1" id="KW-0732">Signal</keyword>
<sequence>MSFTRIASGAVLVAAVTASAALSAVPANAATTAGTGAISASASSAAAAPFISVTSSESFVPDTRPTISGVSTPAADVYITIPGFPLRNERVRSDAAGNWSYQLTRATSGNFGGNTATVVTAAGAYAQAGFSFFSQYPESTDDSAAFRPIVVDATQKVATGVYEVSGKATPGALIVLRARGLSQGVTVADSAGSWRARVGADGVGPWVQTIAYQQHANGTSSVAFQLTR</sequence>
<protein>
    <recommendedName>
        <fullName evidence="4">Bacterial Ig domain-containing protein</fullName>
    </recommendedName>
</protein>
<accession>A0ABP8E4N8</accession>
<dbReference type="RefSeq" id="WP_344797291.1">
    <property type="nucleotide sequence ID" value="NZ_BAABAU010000004.1"/>
</dbReference>
<organism evidence="2 3">
    <name type="scientific">Frondihabitans peucedani</name>
    <dbReference type="NCBI Taxonomy" id="598626"/>
    <lineage>
        <taxon>Bacteria</taxon>
        <taxon>Bacillati</taxon>
        <taxon>Actinomycetota</taxon>
        <taxon>Actinomycetes</taxon>
        <taxon>Micrococcales</taxon>
        <taxon>Microbacteriaceae</taxon>
        <taxon>Frondihabitans</taxon>
    </lineage>
</organism>
<keyword evidence="3" id="KW-1185">Reference proteome</keyword>
<dbReference type="EMBL" id="BAABAU010000004">
    <property type="protein sequence ID" value="GAA4267201.1"/>
    <property type="molecule type" value="Genomic_DNA"/>
</dbReference>
<evidence type="ECO:0000256" key="1">
    <source>
        <dbReference type="SAM" id="SignalP"/>
    </source>
</evidence>
<proteinExistence type="predicted"/>
<evidence type="ECO:0000313" key="2">
    <source>
        <dbReference type="EMBL" id="GAA4267201.1"/>
    </source>
</evidence>